<protein>
    <recommendedName>
        <fullName evidence="2">Protein containing DUF497</fullName>
    </recommendedName>
</protein>
<dbReference type="AlphaFoldDB" id="A0A1J5Q6X2"/>
<reference evidence="1" key="1">
    <citation type="submission" date="2016-10" db="EMBL/GenBank/DDBJ databases">
        <title>Sequence of Gallionella enrichment culture.</title>
        <authorList>
            <person name="Poehlein A."/>
            <person name="Muehling M."/>
            <person name="Daniel R."/>
        </authorList>
    </citation>
    <scope>NUCLEOTIDE SEQUENCE</scope>
</reference>
<name>A0A1J5Q6X2_9ZZZZ</name>
<evidence type="ECO:0008006" key="2">
    <source>
        <dbReference type="Google" id="ProtNLM"/>
    </source>
</evidence>
<dbReference type="EMBL" id="MLJW01001308">
    <property type="protein sequence ID" value="OIQ78922.1"/>
    <property type="molecule type" value="Genomic_DNA"/>
</dbReference>
<accession>A0A1J5Q6X2</accession>
<sequence length="97" mass="11123">MKPFRWSEEKNAFLKAERGVSFERMVVAIEADGLLDILAHPNAARYAGQRILVISSDGYAYLVPFVEEEDHYFLKTVIPSRKATRDYLRQGDDDAKD</sequence>
<proteinExistence type="predicted"/>
<gene>
    <name evidence="1" type="ORF">GALL_393630</name>
</gene>
<evidence type="ECO:0000313" key="1">
    <source>
        <dbReference type="EMBL" id="OIQ78922.1"/>
    </source>
</evidence>
<organism evidence="1">
    <name type="scientific">mine drainage metagenome</name>
    <dbReference type="NCBI Taxonomy" id="410659"/>
    <lineage>
        <taxon>unclassified sequences</taxon>
        <taxon>metagenomes</taxon>
        <taxon>ecological metagenomes</taxon>
    </lineage>
</organism>
<comment type="caution">
    <text evidence="1">The sequence shown here is derived from an EMBL/GenBank/DDBJ whole genome shotgun (WGS) entry which is preliminary data.</text>
</comment>